<gene>
    <name evidence="4" type="ORF">S01H1_69850</name>
</gene>
<evidence type="ECO:0000256" key="1">
    <source>
        <dbReference type="ARBA" id="ARBA00006284"/>
    </source>
</evidence>
<evidence type="ECO:0000313" key="4">
    <source>
        <dbReference type="EMBL" id="GAG29280.1"/>
    </source>
</evidence>
<name>X0WF34_9ZZZZ</name>
<feature type="non-terminal residue" evidence="4">
    <location>
        <position position="1"/>
    </location>
</feature>
<reference evidence="4" key="1">
    <citation type="journal article" date="2014" name="Front. Microbiol.">
        <title>High frequency of phylogenetically diverse reductive dehalogenase-homologous genes in deep subseafloor sedimentary metagenomes.</title>
        <authorList>
            <person name="Kawai M."/>
            <person name="Futagami T."/>
            <person name="Toyoda A."/>
            <person name="Takaki Y."/>
            <person name="Nishi S."/>
            <person name="Hori S."/>
            <person name="Arai W."/>
            <person name="Tsubouchi T."/>
            <person name="Morono Y."/>
            <person name="Uchiyama I."/>
            <person name="Ito T."/>
            <person name="Fujiyama A."/>
            <person name="Inagaki F."/>
            <person name="Takami H."/>
        </authorList>
    </citation>
    <scope>NUCLEOTIDE SEQUENCE</scope>
    <source>
        <strain evidence="4">Expedition CK06-06</strain>
    </source>
</reference>
<dbReference type="InterPro" id="IPR036129">
    <property type="entry name" value="Glycerate_kinase_sf"/>
</dbReference>
<dbReference type="InterPro" id="IPR004381">
    <property type="entry name" value="Glycerate_kinase"/>
</dbReference>
<dbReference type="SUPFAM" id="SSF110738">
    <property type="entry name" value="Glycerate kinase I"/>
    <property type="match status" value="1"/>
</dbReference>
<dbReference type="NCBIfam" id="TIGR00045">
    <property type="entry name" value="glycerate kinase"/>
    <property type="match status" value="1"/>
</dbReference>
<dbReference type="Pfam" id="PF02595">
    <property type="entry name" value="Gly_kinase"/>
    <property type="match status" value="1"/>
</dbReference>
<dbReference type="GO" id="GO:0008887">
    <property type="term" value="F:glycerate kinase activity"/>
    <property type="evidence" value="ECO:0007669"/>
    <property type="project" value="InterPro"/>
</dbReference>
<protein>
    <recommendedName>
        <fullName evidence="5">Glycerate kinase</fullName>
    </recommendedName>
</protein>
<comment type="caution">
    <text evidence="4">The sequence shown here is derived from an EMBL/GenBank/DDBJ whole genome shotgun (WGS) entry which is preliminary data.</text>
</comment>
<evidence type="ECO:0008006" key="5">
    <source>
        <dbReference type="Google" id="ProtNLM"/>
    </source>
</evidence>
<dbReference type="InterPro" id="IPR018197">
    <property type="entry name" value="Glycerate_kinase_RE-like"/>
</dbReference>
<keyword evidence="2" id="KW-0808">Transferase</keyword>
<accession>X0WF34</accession>
<evidence type="ECO:0000256" key="3">
    <source>
        <dbReference type="ARBA" id="ARBA00022777"/>
    </source>
</evidence>
<dbReference type="PANTHER" id="PTHR21599">
    <property type="entry name" value="GLYCERATE KINASE"/>
    <property type="match status" value="1"/>
</dbReference>
<evidence type="ECO:0000256" key="2">
    <source>
        <dbReference type="ARBA" id="ARBA00022679"/>
    </source>
</evidence>
<dbReference type="Gene3D" id="3.40.50.10350">
    <property type="entry name" value="Glycerate kinase, domain 1"/>
    <property type="match status" value="1"/>
</dbReference>
<sequence>QEFKGSLTASQAAAAMADGARRALPEAKLETVPMADGGPGTVEAVVEASGGRTVTATVQDPLGRPVPAQWGIVDGQTAVPVRRGVIEMAAAAGLWRLAEEERDPRVTSTYGGGELVLAALDAGCRRLIIGLGGSATNDGGAGMAAALGVRFLDAEDHELAPGGAALARLERIDASGLDQRLPRRVGEVIAATDVTNPLCGPEGASLVYGPQKGAGPEATRALDAALRRYGEIVERDVGVQVLDTPG</sequence>
<feature type="non-terminal residue" evidence="4">
    <location>
        <position position="246"/>
    </location>
</feature>
<proteinExistence type="inferred from homology"/>
<dbReference type="GO" id="GO:0031388">
    <property type="term" value="P:organic acid phosphorylation"/>
    <property type="evidence" value="ECO:0007669"/>
    <property type="project" value="InterPro"/>
</dbReference>
<dbReference type="Gene3D" id="3.90.1510.10">
    <property type="entry name" value="Glycerate kinase, domain 2"/>
    <property type="match status" value="1"/>
</dbReference>
<organism evidence="4">
    <name type="scientific">marine sediment metagenome</name>
    <dbReference type="NCBI Taxonomy" id="412755"/>
    <lineage>
        <taxon>unclassified sequences</taxon>
        <taxon>metagenomes</taxon>
        <taxon>ecological metagenomes</taxon>
    </lineage>
</organism>
<dbReference type="AlphaFoldDB" id="X0WF34"/>
<dbReference type="InterPro" id="IPR018193">
    <property type="entry name" value="Glyc_kinase_flavodox-like_fold"/>
</dbReference>
<dbReference type="EMBL" id="BARS01046400">
    <property type="protein sequence ID" value="GAG29280.1"/>
    <property type="molecule type" value="Genomic_DNA"/>
</dbReference>
<keyword evidence="3" id="KW-0418">Kinase</keyword>
<dbReference type="PANTHER" id="PTHR21599:SF0">
    <property type="entry name" value="GLYCERATE KINASE"/>
    <property type="match status" value="1"/>
</dbReference>
<comment type="similarity">
    <text evidence="1">Belongs to the glycerate kinase type-1 family.</text>
</comment>